<evidence type="ECO:0000313" key="2">
    <source>
        <dbReference type="EMBL" id="AYD75906.1"/>
    </source>
</evidence>
<proteinExistence type="predicted"/>
<reference evidence="2" key="1">
    <citation type="submission" date="2018-01" db="EMBL/GenBank/DDBJ databases">
        <title>A diatom virus reveals a new lineage of giant single stranded DNA viruses originating from double stranded DNA phage.</title>
        <authorList>
            <person name="Carlson M.C.G."/>
            <person name="Frischkorn K.R."/>
            <person name="Brumfield S."/>
            <person name="Rocap G."/>
        </authorList>
    </citation>
    <scope>NUCLEOTIDE SEQUENCE</scope>
    <source>
        <strain evidence="2">PmDNAV1</strain>
    </source>
</reference>
<feature type="compositionally biased region" description="Low complexity" evidence="1">
    <location>
        <begin position="192"/>
        <end position="241"/>
    </location>
</feature>
<dbReference type="Gene3D" id="2.40.50.140">
    <property type="entry name" value="Nucleic acid-binding proteins"/>
    <property type="match status" value="1"/>
</dbReference>
<accession>A0A678W383</accession>
<feature type="region of interest" description="Disordered" evidence="1">
    <location>
        <begin position="192"/>
        <end position="264"/>
    </location>
</feature>
<gene>
    <name evidence="2" type="ORF">PmDNAV1_gp22</name>
</gene>
<dbReference type="EMBL" id="MG841150">
    <property type="protein sequence ID" value="AYD75906.1"/>
    <property type="molecule type" value="Genomic_DNA"/>
</dbReference>
<evidence type="ECO:0000256" key="1">
    <source>
        <dbReference type="SAM" id="MobiDB-lite"/>
    </source>
</evidence>
<name>A0A678W383_9VIRU</name>
<sequence length="264" mass="26879">MTDNIVTPVGRFVSGSITDKRTTDYENRPLPEDKQTYQFGVAIRKDDPGIGAVFTYIHGVAASVHAAHPSVANFNLDGYSWKVKDGDKPNTKGVVGENVAGCYVFFFSSSYPVRTCDASNADIAPADVYRGCYVDMAINAANNGLQGDRAGIYLNPVFMRMVAHGKPILGGVDAATAFGNAAPAALPPGASATPLPGSAPSAAMTGAPTPAAPATSAPTPAAPATSAPTPAAPATSAPAPAHDFVQNATQQAAPSVPGLPGMPR</sequence>
<dbReference type="InterPro" id="IPR012340">
    <property type="entry name" value="NA-bd_OB-fold"/>
</dbReference>
<organism evidence="2">
    <name type="scientific">Pseudo-nitzschia multiseries DNA virus</name>
    <dbReference type="NCBI Taxonomy" id="2364897"/>
    <lineage>
        <taxon>Viruses</taxon>
    </lineage>
</organism>
<protein>
    <submittedName>
        <fullName evidence="2">Uncharacterized protein</fullName>
    </submittedName>
</protein>